<feature type="region of interest" description="Disordered" evidence="1">
    <location>
        <begin position="40"/>
        <end position="70"/>
    </location>
</feature>
<organism evidence="2 3">
    <name type="scientific">Actinomadura decatromicini</name>
    <dbReference type="NCBI Taxonomy" id="2604572"/>
    <lineage>
        <taxon>Bacteria</taxon>
        <taxon>Bacillati</taxon>
        <taxon>Actinomycetota</taxon>
        <taxon>Actinomycetes</taxon>
        <taxon>Streptosporangiales</taxon>
        <taxon>Thermomonosporaceae</taxon>
        <taxon>Actinomadura</taxon>
    </lineage>
</organism>
<dbReference type="Gene3D" id="2.10.230.10">
    <property type="entry name" value="Heat shock protein DnaJ, cysteine-rich domain"/>
    <property type="match status" value="1"/>
</dbReference>
<evidence type="ECO:0000256" key="1">
    <source>
        <dbReference type="SAM" id="MobiDB-lite"/>
    </source>
</evidence>
<proteinExistence type="predicted"/>
<reference evidence="2 3" key="1">
    <citation type="submission" date="2019-08" db="EMBL/GenBank/DDBJ databases">
        <title>Actinomadura sp. nov. CYP1-5 isolated from mountain soil.</title>
        <authorList>
            <person name="Songsumanus A."/>
            <person name="Kuncharoen N."/>
            <person name="Kudo T."/>
            <person name="Yuki M."/>
            <person name="Igarashi Y."/>
            <person name="Tanasupawat S."/>
        </authorList>
    </citation>
    <scope>NUCLEOTIDE SEQUENCE [LARGE SCALE GENOMIC DNA]</scope>
    <source>
        <strain evidence="2 3">CYP1-5</strain>
    </source>
</reference>
<evidence type="ECO:0000313" key="2">
    <source>
        <dbReference type="EMBL" id="TYK49005.1"/>
    </source>
</evidence>
<gene>
    <name evidence="2" type="ORF">FXF68_14285</name>
</gene>
<dbReference type="AlphaFoldDB" id="A0A5D3FPA5"/>
<sequence>MAVRVSDEIECPECGGTGEQRLGPLRLMCVFCDGRKVVGGAREQAEDGPRHRRGESSGAGPRGRPPAVWEHPAVRGSGLCPHCLGAGVVVAGGSYAEAPCPVCSGRGR</sequence>
<name>A0A5D3FPA5_9ACTN</name>
<keyword evidence="3" id="KW-1185">Reference proteome</keyword>
<evidence type="ECO:0000313" key="3">
    <source>
        <dbReference type="Proteomes" id="UP000323505"/>
    </source>
</evidence>
<comment type="caution">
    <text evidence="2">The sequence shown here is derived from an EMBL/GenBank/DDBJ whole genome shotgun (WGS) entry which is preliminary data.</text>
</comment>
<dbReference type="EMBL" id="VSRQ01000003">
    <property type="protein sequence ID" value="TYK49005.1"/>
    <property type="molecule type" value="Genomic_DNA"/>
</dbReference>
<protein>
    <submittedName>
        <fullName evidence="2">Uncharacterized protein</fullName>
    </submittedName>
</protein>
<dbReference type="Proteomes" id="UP000323505">
    <property type="component" value="Unassembled WGS sequence"/>
</dbReference>
<accession>A0A5D3FPA5</accession>